<reference evidence="9" key="1">
    <citation type="journal article" date="2023" name="Insect Mol. Biol.">
        <title>Genome sequencing provides insights into the evolution of gene families encoding plant cell wall-degrading enzymes in longhorned beetles.</title>
        <authorList>
            <person name="Shin N.R."/>
            <person name="Okamura Y."/>
            <person name="Kirsch R."/>
            <person name="Pauchet Y."/>
        </authorList>
    </citation>
    <scope>NUCLEOTIDE SEQUENCE</scope>
    <source>
        <strain evidence="9">MMC_N1</strain>
    </source>
</reference>
<evidence type="ECO:0000313" key="9">
    <source>
        <dbReference type="EMBL" id="KAJ8980417.1"/>
    </source>
</evidence>
<dbReference type="SMART" id="SM00511">
    <property type="entry name" value="ORANGE"/>
    <property type="match status" value="1"/>
</dbReference>
<feature type="region of interest" description="Disordered" evidence="6">
    <location>
        <begin position="420"/>
        <end position="455"/>
    </location>
</feature>
<dbReference type="InterPro" id="IPR036638">
    <property type="entry name" value="HLH_DNA-bd_sf"/>
</dbReference>
<dbReference type="SMART" id="SM00353">
    <property type="entry name" value="HLH"/>
    <property type="match status" value="1"/>
</dbReference>
<keyword evidence="2" id="KW-0805">Transcription regulation</keyword>
<protein>
    <recommendedName>
        <fullName evidence="11">Protein deadpan</fullName>
    </recommendedName>
</protein>
<dbReference type="CDD" id="cd18913">
    <property type="entry name" value="bHLH-O_hairy_like"/>
    <property type="match status" value="1"/>
</dbReference>
<dbReference type="PANTHER" id="PTHR10985">
    <property type="entry name" value="BASIC HELIX-LOOP-HELIX TRANSCRIPTION FACTOR, HES-RELATED"/>
    <property type="match status" value="1"/>
</dbReference>
<dbReference type="SUPFAM" id="SSF47459">
    <property type="entry name" value="HLH, helix-loop-helix DNA-binding domain"/>
    <property type="match status" value="1"/>
</dbReference>
<feature type="compositionally biased region" description="Basic and acidic residues" evidence="6">
    <location>
        <begin position="22"/>
        <end position="33"/>
    </location>
</feature>
<accession>A0ABQ9JRU8</accession>
<feature type="region of interest" description="Disordered" evidence="6">
    <location>
        <begin position="1"/>
        <end position="35"/>
    </location>
</feature>
<evidence type="ECO:0000313" key="10">
    <source>
        <dbReference type="Proteomes" id="UP001162164"/>
    </source>
</evidence>
<feature type="non-terminal residue" evidence="9">
    <location>
        <position position="455"/>
    </location>
</feature>
<evidence type="ECO:0000256" key="2">
    <source>
        <dbReference type="ARBA" id="ARBA00023015"/>
    </source>
</evidence>
<evidence type="ECO:0000256" key="4">
    <source>
        <dbReference type="ARBA" id="ARBA00023163"/>
    </source>
</evidence>
<feature type="region of interest" description="Disordered" evidence="6">
    <location>
        <begin position="249"/>
        <end position="288"/>
    </location>
</feature>
<dbReference type="InterPro" id="IPR011598">
    <property type="entry name" value="bHLH_dom"/>
</dbReference>
<dbReference type="InterPro" id="IPR003650">
    <property type="entry name" value="Orange_dom"/>
</dbReference>
<feature type="domain" description="Orange" evidence="8">
    <location>
        <begin position="100"/>
        <end position="133"/>
    </location>
</feature>
<dbReference type="InterPro" id="IPR050370">
    <property type="entry name" value="HES_HEY"/>
</dbReference>
<dbReference type="Proteomes" id="UP001162164">
    <property type="component" value="Unassembled WGS sequence"/>
</dbReference>
<comment type="subcellular location">
    <subcellularLocation>
        <location evidence="1">Nucleus</location>
    </subcellularLocation>
</comment>
<evidence type="ECO:0000256" key="3">
    <source>
        <dbReference type="ARBA" id="ARBA00023125"/>
    </source>
</evidence>
<name>A0ABQ9JRU8_9CUCU</name>
<keyword evidence="10" id="KW-1185">Reference proteome</keyword>
<feature type="domain" description="BHLH" evidence="7">
    <location>
        <begin position="24"/>
        <end position="81"/>
    </location>
</feature>
<evidence type="ECO:0008006" key="11">
    <source>
        <dbReference type="Google" id="ProtNLM"/>
    </source>
</evidence>
<dbReference type="PROSITE" id="PS50888">
    <property type="entry name" value="BHLH"/>
    <property type="match status" value="1"/>
</dbReference>
<keyword evidence="3" id="KW-0238">DNA-binding</keyword>
<dbReference type="EMBL" id="JAPWTJ010000262">
    <property type="protein sequence ID" value="KAJ8980417.1"/>
    <property type="molecule type" value="Genomic_DNA"/>
</dbReference>
<evidence type="ECO:0000256" key="1">
    <source>
        <dbReference type="ARBA" id="ARBA00004123"/>
    </source>
</evidence>
<feature type="compositionally biased region" description="Basic and acidic residues" evidence="6">
    <location>
        <begin position="426"/>
        <end position="445"/>
    </location>
</feature>
<dbReference type="SUPFAM" id="SSF158457">
    <property type="entry name" value="Orange domain-like"/>
    <property type="match status" value="1"/>
</dbReference>
<evidence type="ECO:0000256" key="5">
    <source>
        <dbReference type="ARBA" id="ARBA00023242"/>
    </source>
</evidence>
<proteinExistence type="predicted"/>
<evidence type="ECO:0000259" key="7">
    <source>
        <dbReference type="PROSITE" id="PS50888"/>
    </source>
</evidence>
<comment type="caution">
    <text evidence="9">The sequence shown here is derived from an EMBL/GenBank/DDBJ whole genome shotgun (WGS) entry which is preliminary data.</text>
</comment>
<evidence type="ECO:0000256" key="6">
    <source>
        <dbReference type="SAM" id="MobiDB-lite"/>
    </source>
</evidence>
<dbReference type="Pfam" id="PF00010">
    <property type="entry name" value="HLH"/>
    <property type="match status" value="1"/>
</dbReference>
<gene>
    <name evidence="9" type="ORF">NQ317_018809</name>
</gene>
<dbReference type="PROSITE" id="PS51054">
    <property type="entry name" value="ORANGE"/>
    <property type="match status" value="1"/>
</dbReference>
<sequence>MPISEDEYDSRSQEPQSTMSKAELRKTHKPIMEKRRRARINQCLNEIKSLILEAMNKDPARHSKLEKADILEMAVKHLQNVQRQQLALAMATDPSILRKFKTGFNECSTEIERYINQVEGVDTAMKQRISSHLQKCISGIEQVSQLNFPGISNLPFLSRSSVFAQTQARVDAQENIDDQKNNPKIQIPQGIQLIPSRLPSGELALLVPNSRNIPYFPTAITQNANKRLSAFAAVVPQAIAAETVVTKPVSPPLSPLRSEEVYDRNTSPQGFRPVISSRQKPFSDDHQVPHISSTVSVERLQLFQLVEVKSPKFPLLKDAKAESPKKTVEPLCIITNQSERYKQAQIKMDSAHYEENFMYQGIKRKYQEVSHNQGLLAVAHSDFNYKQPTKIVKTRHIDLTAEEDTIYLGLNKKEDYHRLVPTTEASQREEVKTKEEAPSGSKDTDSESNCDMWRP</sequence>
<keyword evidence="5" id="KW-0539">Nucleus</keyword>
<organism evidence="9 10">
    <name type="scientific">Molorchus minor</name>
    <dbReference type="NCBI Taxonomy" id="1323400"/>
    <lineage>
        <taxon>Eukaryota</taxon>
        <taxon>Metazoa</taxon>
        <taxon>Ecdysozoa</taxon>
        <taxon>Arthropoda</taxon>
        <taxon>Hexapoda</taxon>
        <taxon>Insecta</taxon>
        <taxon>Pterygota</taxon>
        <taxon>Neoptera</taxon>
        <taxon>Endopterygota</taxon>
        <taxon>Coleoptera</taxon>
        <taxon>Polyphaga</taxon>
        <taxon>Cucujiformia</taxon>
        <taxon>Chrysomeloidea</taxon>
        <taxon>Cerambycidae</taxon>
        <taxon>Lamiinae</taxon>
        <taxon>Monochamini</taxon>
        <taxon>Molorchus</taxon>
    </lineage>
</organism>
<dbReference type="Pfam" id="PF07527">
    <property type="entry name" value="Hairy_orange"/>
    <property type="match status" value="1"/>
</dbReference>
<keyword evidence="4" id="KW-0804">Transcription</keyword>
<evidence type="ECO:0000259" key="8">
    <source>
        <dbReference type="PROSITE" id="PS51054"/>
    </source>
</evidence>
<dbReference type="Gene3D" id="4.10.280.10">
    <property type="entry name" value="Helix-loop-helix DNA-binding domain"/>
    <property type="match status" value="1"/>
</dbReference>
<dbReference type="Gene3D" id="6.10.250.980">
    <property type="match status" value="1"/>
</dbReference>